<evidence type="ECO:0000313" key="2">
    <source>
        <dbReference type="Proteomes" id="UP000237347"/>
    </source>
</evidence>
<dbReference type="Proteomes" id="UP000237347">
    <property type="component" value="Unassembled WGS sequence"/>
</dbReference>
<dbReference type="EMBL" id="PKMF04000088">
    <property type="protein sequence ID" value="KAK7851397.1"/>
    <property type="molecule type" value="Genomic_DNA"/>
</dbReference>
<gene>
    <name evidence="1" type="ORF">CFP56_042324</name>
</gene>
<dbReference type="AlphaFoldDB" id="A0AAW0LKF1"/>
<protein>
    <submittedName>
        <fullName evidence="1">Uncharacterized protein</fullName>
    </submittedName>
</protein>
<comment type="caution">
    <text evidence="1">The sequence shown here is derived from an EMBL/GenBank/DDBJ whole genome shotgun (WGS) entry which is preliminary data.</text>
</comment>
<accession>A0AAW0LKF1</accession>
<evidence type="ECO:0000313" key="1">
    <source>
        <dbReference type="EMBL" id="KAK7851397.1"/>
    </source>
</evidence>
<reference evidence="1 2" key="1">
    <citation type="journal article" date="2018" name="Sci. Data">
        <title>The draft genome sequence of cork oak.</title>
        <authorList>
            <person name="Ramos A.M."/>
            <person name="Usie A."/>
            <person name="Barbosa P."/>
            <person name="Barros P.M."/>
            <person name="Capote T."/>
            <person name="Chaves I."/>
            <person name="Simoes F."/>
            <person name="Abreu I."/>
            <person name="Carrasquinho I."/>
            <person name="Faro C."/>
            <person name="Guimaraes J.B."/>
            <person name="Mendonca D."/>
            <person name="Nobrega F."/>
            <person name="Rodrigues L."/>
            <person name="Saibo N.J.M."/>
            <person name="Varela M.C."/>
            <person name="Egas C."/>
            <person name="Matos J."/>
            <person name="Miguel C.M."/>
            <person name="Oliveira M.M."/>
            <person name="Ricardo C.P."/>
            <person name="Goncalves S."/>
        </authorList>
    </citation>
    <scope>NUCLEOTIDE SEQUENCE [LARGE SCALE GENOMIC DNA]</scope>
    <source>
        <strain evidence="2">cv. HL8</strain>
    </source>
</reference>
<sequence length="90" mass="10104">MLLELRCRWEFEIGLGCGGLTISGFRIKNCGGVGDSEMEELAVVGQQSLDFALRIEVASFPLDFCKAHLLWRLLIVPSHAQGDCRRSWLH</sequence>
<keyword evidence="2" id="KW-1185">Reference proteome</keyword>
<proteinExistence type="predicted"/>
<name>A0AAW0LKF1_QUESU</name>
<organism evidence="1 2">
    <name type="scientific">Quercus suber</name>
    <name type="common">Cork oak</name>
    <dbReference type="NCBI Taxonomy" id="58331"/>
    <lineage>
        <taxon>Eukaryota</taxon>
        <taxon>Viridiplantae</taxon>
        <taxon>Streptophyta</taxon>
        <taxon>Embryophyta</taxon>
        <taxon>Tracheophyta</taxon>
        <taxon>Spermatophyta</taxon>
        <taxon>Magnoliopsida</taxon>
        <taxon>eudicotyledons</taxon>
        <taxon>Gunneridae</taxon>
        <taxon>Pentapetalae</taxon>
        <taxon>rosids</taxon>
        <taxon>fabids</taxon>
        <taxon>Fagales</taxon>
        <taxon>Fagaceae</taxon>
        <taxon>Quercus</taxon>
    </lineage>
</organism>